<proteinExistence type="predicted"/>
<gene>
    <name evidence="2" type="ORF">LCGC14_1789070</name>
</gene>
<comment type="caution">
    <text evidence="2">The sequence shown here is derived from an EMBL/GenBank/DDBJ whole genome shotgun (WGS) entry which is preliminary data.</text>
</comment>
<feature type="region of interest" description="Disordered" evidence="1">
    <location>
        <begin position="1"/>
        <end position="47"/>
    </location>
</feature>
<evidence type="ECO:0000313" key="2">
    <source>
        <dbReference type="EMBL" id="KKM01976.1"/>
    </source>
</evidence>
<evidence type="ECO:0000256" key="1">
    <source>
        <dbReference type="SAM" id="MobiDB-lite"/>
    </source>
</evidence>
<dbReference type="AlphaFoldDB" id="A0A0F9J7Z3"/>
<protein>
    <submittedName>
        <fullName evidence="2">Uncharacterized protein</fullName>
    </submittedName>
</protein>
<organism evidence="2">
    <name type="scientific">marine sediment metagenome</name>
    <dbReference type="NCBI Taxonomy" id="412755"/>
    <lineage>
        <taxon>unclassified sequences</taxon>
        <taxon>metagenomes</taxon>
        <taxon>ecological metagenomes</taxon>
    </lineage>
</organism>
<accession>A0A0F9J7Z3</accession>
<name>A0A0F9J7Z3_9ZZZZ</name>
<sequence length="47" mass="5508">MSDGQKLKDCVAKRKEANKALDDKLNKAEENNRTRRREAAEKSNRQY</sequence>
<dbReference type="EMBL" id="LAZR01017054">
    <property type="protein sequence ID" value="KKM01976.1"/>
    <property type="molecule type" value="Genomic_DNA"/>
</dbReference>
<reference evidence="2" key="1">
    <citation type="journal article" date="2015" name="Nature">
        <title>Complex archaea that bridge the gap between prokaryotes and eukaryotes.</title>
        <authorList>
            <person name="Spang A."/>
            <person name="Saw J.H."/>
            <person name="Jorgensen S.L."/>
            <person name="Zaremba-Niedzwiedzka K."/>
            <person name="Martijn J."/>
            <person name="Lind A.E."/>
            <person name="van Eijk R."/>
            <person name="Schleper C."/>
            <person name="Guy L."/>
            <person name="Ettema T.J."/>
        </authorList>
    </citation>
    <scope>NUCLEOTIDE SEQUENCE</scope>
</reference>